<gene>
    <name evidence="2" type="primary">hddC</name>
    <name evidence="2" type="ORF">A1232T_01212</name>
</gene>
<keyword evidence="3" id="KW-1185">Reference proteome</keyword>
<organism evidence="2 3">
    <name type="scientific">Psychrobacter piechaudii</name>
    <dbReference type="NCBI Taxonomy" id="1945521"/>
    <lineage>
        <taxon>Bacteria</taxon>
        <taxon>Pseudomonadati</taxon>
        <taxon>Pseudomonadota</taxon>
        <taxon>Gammaproteobacteria</taxon>
        <taxon>Moraxellales</taxon>
        <taxon>Moraxellaceae</taxon>
        <taxon>Psychrobacter</taxon>
    </lineage>
</organism>
<dbReference type="CDD" id="cd06422">
    <property type="entry name" value="NTP_transferase_like_1"/>
    <property type="match status" value="1"/>
</dbReference>
<sequence length="258" mass="27665">MSTNPAKSSASDSSGTKITQAMILAAGKGTRLRPLTLTTPKPLVEVGGQPLIVWHIKALKAAGIDDIVINTSWLSEKLMAALDDGRQYGVKIHWSVEDGEPLETAGGIAKALREGHLKPSPFILINGDVWTDYDLAQLTDYVMTPDQQAHLLMIDNPEHNSKGDFAINNGMASEQAIADAQKYTFAGVSVISPSLVKDIAQGQVAPLAPLFKRAMLKLQVTAEVMQAHWVDVGTAERLEQINHKIASEGAGAHKASLD</sequence>
<dbReference type="RefSeq" id="WP_077450978.1">
    <property type="nucleotide sequence ID" value="NZ_FUGE01000126.1"/>
</dbReference>
<dbReference type="EMBL" id="FUGE01000126">
    <property type="protein sequence ID" value="SJM71411.1"/>
    <property type="molecule type" value="Genomic_DNA"/>
</dbReference>
<dbReference type="NCBIfam" id="NF045761">
    <property type="entry name" value="NAMPUrTaseMurU"/>
    <property type="match status" value="1"/>
</dbReference>
<dbReference type="InterPro" id="IPR050486">
    <property type="entry name" value="Mannose-1P_guanyltransferase"/>
</dbReference>
<evidence type="ECO:0000313" key="3">
    <source>
        <dbReference type="Proteomes" id="UP000188357"/>
    </source>
</evidence>
<evidence type="ECO:0000313" key="2">
    <source>
        <dbReference type="EMBL" id="SJM71411.1"/>
    </source>
</evidence>
<reference evidence="2 3" key="1">
    <citation type="submission" date="2017-02" db="EMBL/GenBank/DDBJ databases">
        <authorList>
            <person name="Peterson S.W."/>
        </authorList>
    </citation>
    <scope>NUCLEOTIDE SEQUENCE [LARGE SCALE GENOMIC DNA]</scope>
    <source>
        <strain evidence="2">Psychrobacter_piechaudii</strain>
    </source>
</reference>
<name>A0A1R4GTE9_9GAMM</name>
<dbReference type="InterPro" id="IPR029044">
    <property type="entry name" value="Nucleotide-diphossugar_trans"/>
</dbReference>
<protein>
    <submittedName>
        <fullName evidence="2">D-glycero-alpha-D-manno-heptose 1-phosphate guanylyltransferase</fullName>
        <ecNumber evidence="2">2.7.7.71</ecNumber>
    </submittedName>
</protein>
<keyword evidence="2" id="KW-0548">Nucleotidyltransferase</keyword>
<evidence type="ECO:0000259" key="1">
    <source>
        <dbReference type="Pfam" id="PF00483"/>
    </source>
</evidence>
<dbReference type="AlphaFoldDB" id="A0A1R4GTE9"/>
<feature type="domain" description="Nucleotidyl transferase" evidence="1">
    <location>
        <begin position="21"/>
        <end position="246"/>
    </location>
</feature>
<dbReference type="InterPro" id="IPR005835">
    <property type="entry name" value="NTP_transferase_dom"/>
</dbReference>
<dbReference type="EC" id="2.7.7.71" evidence="2"/>
<dbReference type="STRING" id="1945521.A1232T_01212"/>
<dbReference type="Pfam" id="PF00483">
    <property type="entry name" value="NTP_transferase"/>
    <property type="match status" value="1"/>
</dbReference>
<dbReference type="PANTHER" id="PTHR22572">
    <property type="entry name" value="SUGAR-1-PHOSPHATE GUANYL TRANSFERASE"/>
    <property type="match status" value="1"/>
</dbReference>
<dbReference type="InterPro" id="IPR054790">
    <property type="entry name" value="MurU"/>
</dbReference>
<proteinExistence type="predicted"/>
<dbReference type="Gene3D" id="3.90.550.10">
    <property type="entry name" value="Spore Coat Polysaccharide Biosynthesis Protein SpsA, Chain A"/>
    <property type="match status" value="1"/>
</dbReference>
<keyword evidence="2" id="KW-0808">Transferase</keyword>
<dbReference type="SUPFAM" id="SSF53448">
    <property type="entry name" value="Nucleotide-diphospho-sugar transferases"/>
    <property type="match status" value="1"/>
</dbReference>
<dbReference type="Proteomes" id="UP000188357">
    <property type="component" value="Unassembled WGS sequence"/>
</dbReference>
<accession>A0A1R4GTE9</accession>
<dbReference type="OrthoDB" id="9788272at2"/>
<dbReference type="GO" id="GO:0016779">
    <property type="term" value="F:nucleotidyltransferase activity"/>
    <property type="evidence" value="ECO:0007669"/>
    <property type="project" value="UniProtKB-KW"/>
</dbReference>